<protein>
    <submittedName>
        <fullName evidence="2">Uncharacterized protein</fullName>
    </submittedName>
</protein>
<name>A0A9N9WWW4_9DIPT</name>
<accession>A0A9N9WWW4</accession>
<dbReference type="EMBL" id="OU895879">
    <property type="protein sequence ID" value="CAG9809325.1"/>
    <property type="molecule type" value="Genomic_DNA"/>
</dbReference>
<dbReference type="OrthoDB" id="6067390at2759"/>
<proteinExistence type="predicted"/>
<gene>
    <name evidence="2" type="ORF">CHIRRI_LOCUS12152</name>
</gene>
<evidence type="ECO:0000256" key="1">
    <source>
        <dbReference type="SAM" id="MobiDB-lite"/>
    </source>
</evidence>
<reference evidence="2" key="1">
    <citation type="submission" date="2022-01" db="EMBL/GenBank/DDBJ databases">
        <authorList>
            <person name="King R."/>
        </authorList>
    </citation>
    <scope>NUCLEOTIDE SEQUENCE</scope>
</reference>
<dbReference type="AlphaFoldDB" id="A0A9N9WWW4"/>
<keyword evidence="3" id="KW-1185">Reference proteome</keyword>
<evidence type="ECO:0000313" key="3">
    <source>
        <dbReference type="Proteomes" id="UP001153620"/>
    </source>
</evidence>
<reference evidence="2" key="2">
    <citation type="submission" date="2022-10" db="EMBL/GenBank/DDBJ databases">
        <authorList>
            <consortium name="ENA_rothamsted_submissions"/>
            <consortium name="culmorum"/>
            <person name="King R."/>
        </authorList>
    </citation>
    <scope>NUCLEOTIDE SEQUENCE</scope>
</reference>
<organism evidence="2 3">
    <name type="scientific">Chironomus riparius</name>
    <dbReference type="NCBI Taxonomy" id="315576"/>
    <lineage>
        <taxon>Eukaryota</taxon>
        <taxon>Metazoa</taxon>
        <taxon>Ecdysozoa</taxon>
        <taxon>Arthropoda</taxon>
        <taxon>Hexapoda</taxon>
        <taxon>Insecta</taxon>
        <taxon>Pterygota</taxon>
        <taxon>Neoptera</taxon>
        <taxon>Endopterygota</taxon>
        <taxon>Diptera</taxon>
        <taxon>Nematocera</taxon>
        <taxon>Chironomoidea</taxon>
        <taxon>Chironomidae</taxon>
        <taxon>Chironominae</taxon>
        <taxon>Chironomus</taxon>
    </lineage>
</organism>
<evidence type="ECO:0000313" key="2">
    <source>
        <dbReference type="EMBL" id="CAG9809325.1"/>
    </source>
</evidence>
<sequence>MAEEAPKPVGRPMRFPYTWSAKIAQFPLKWYVNSNPLWKYYFLGVIVALPVFYKVDRLSNSPGNVAKWAESKRKEAEEHHH</sequence>
<feature type="region of interest" description="Disordered" evidence="1">
    <location>
        <begin position="61"/>
        <end position="81"/>
    </location>
</feature>
<dbReference type="Proteomes" id="UP001153620">
    <property type="component" value="Chromosome 3"/>
</dbReference>
<feature type="compositionally biased region" description="Basic and acidic residues" evidence="1">
    <location>
        <begin position="69"/>
        <end position="81"/>
    </location>
</feature>